<dbReference type="GO" id="GO:0005886">
    <property type="term" value="C:plasma membrane"/>
    <property type="evidence" value="ECO:0007669"/>
    <property type="project" value="TreeGrafter"/>
</dbReference>
<dbReference type="InterPro" id="IPR017746">
    <property type="entry name" value="Cellulose_synthase_operon_BcsQ"/>
</dbReference>
<dbReference type="InterPro" id="IPR005702">
    <property type="entry name" value="Wzc-like_C"/>
</dbReference>
<keyword evidence="2" id="KW-0067">ATP-binding</keyword>
<dbReference type="PANTHER" id="PTHR32309:SF13">
    <property type="entry name" value="FERRIC ENTEROBACTIN TRANSPORT PROTEIN FEPE"/>
    <property type="match status" value="1"/>
</dbReference>
<evidence type="ECO:0000256" key="1">
    <source>
        <dbReference type="ARBA" id="ARBA00022741"/>
    </source>
</evidence>
<gene>
    <name evidence="3" type="ordered locus">Nwat_2851</name>
</gene>
<dbReference type="SUPFAM" id="SSF52540">
    <property type="entry name" value="P-loop containing nucleoside triphosphate hydrolases"/>
    <property type="match status" value="1"/>
</dbReference>
<keyword evidence="1" id="KW-0547">Nucleotide-binding</keyword>
<dbReference type="eggNOG" id="COG0489">
    <property type="taxonomic scope" value="Bacteria"/>
</dbReference>
<reference evidence="3 4" key="1">
    <citation type="submission" date="2010-06" db="EMBL/GenBank/DDBJ databases">
        <title>Complete sequence of chromosome of Nitrosococcus watsoni C-113.</title>
        <authorList>
            <consortium name="US DOE Joint Genome Institute"/>
            <person name="Lucas S."/>
            <person name="Copeland A."/>
            <person name="Lapidus A."/>
            <person name="Cheng J.-F."/>
            <person name="Bruce D."/>
            <person name="Goodwin L."/>
            <person name="Pitluck S."/>
            <person name="Malfatti S.A."/>
            <person name="Chain P.S.G."/>
            <person name="Land M."/>
            <person name="Hauser L."/>
            <person name="Kyrpides N."/>
            <person name="Ivanova N."/>
            <person name="Cambell M.A."/>
            <person name="Heidelberg J.F."/>
            <person name="Klotz M.G."/>
            <person name="Woyke T."/>
        </authorList>
    </citation>
    <scope>NUCLEOTIDE SEQUENCE [LARGE SCALE GENOMIC DNA]</scope>
    <source>
        <strain evidence="3 4">C-113</strain>
    </source>
</reference>
<proteinExistence type="predicted"/>
<dbReference type="STRING" id="105559.Nwat_2851"/>
<dbReference type="EMBL" id="CP002086">
    <property type="protein sequence ID" value="ADJ29602.1"/>
    <property type="molecule type" value="Genomic_DNA"/>
</dbReference>
<dbReference type="InterPro" id="IPR027417">
    <property type="entry name" value="P-loop_NTPase"/>
</dbReference>
<dbReference type="CDD" id="cd05387">
    <property type="entry name" value="BY-kinase"/>
    <property type="match status" value="1"/>
</dbReference>
<dbReference type="InterPro" id="IPR050445">
    <property type="entry name" value="Bact_polysacc_biosynth/exp"/>
</dbReference>
<dbReference type="KEGG" id="nwa:Nwat_2851"/>
<dbReference type="Pfam" id="PF06564">
    <property type="entry name" value="CBP_BcsQ"/>
    <property type="match status" value="1"/>
</dbReference>
<dbReference type="RefSeq" id="WP_013221667.1">
    <property type="nucleotide sequence ID" value="NC_014315.1"/>
</dbReference>
<dbReference type="Proteomes" id="UP000000393">
    <property type="component" value="Chromosome"/>
</dbReference>
<dbReference type="AlphaFoldDB" id="D8KBF5"/>
<evidence type="ECO:0000313" key="4">
    <source>
        <dbReference type="Proteomes" id="UP000000393"/>
    </source>
</evidence>
<dbReference type="PANTHER" id="PTHR32309">
    <property type="entry name" value="TYROSINE-PROTEIN KINASE"/>
    <property type="match status" value="1"/>
</dbReference>
<dbReference type="OrthoDB" id="9775724at2"/>
<sequence length="247" mass="27741">MAKIYEALEQAEKEYNVGVLDDASPDAFIAREVEATLGGNARAGDEPYANLKASLFHRYPEEKLRVVMFMAPAPGAGVTTTVANFGAVLAQDANTKVLLVDANTKNFDLCNRFNVTHARDLPTVVEGMPPVTKVYWPGNLYLTSYGKQRREDRAMFSLQPFNRFLDIIREQFDYVLFDAPPAKDFSETFSFCSQVDGVVFVLEAGKTRHQVAIALKKKVEEAGGRILGVVLNRKKRYIPDFIYKRLF</sequence>
<name>D8KBF5_NITWC</name>
<accession>D8KBF5</accession>
<protein>
    <submittedName>
        <fullName evidence="3">Chromosome partitioning ATPase-like protein</fullName>
    </submittedName>
</protein>
<dbReference type="Gene3D" id="3.40.50.300">
    <property type="entry name" value="P-loop containing nucleotide triphosphate hydrolases"/>
    <property type="match status" value="1"/>
</dbReference>
<organism evidence="3 4">
    <name type="scientific">Nitrosococcus watsoni (strain C-113)</name>
    <dbReference type="NCBI Taxonomy" id="105559"/>
    <lineage>
        <taxon>Bacteria</taxon>
        <taxon>Pseudomonadati</taxon>
        <taxon>Pseudomonadota</taxon>
        <taxon>Gammaproteobacteria</taxon>
        <taxon>Chromatiales</taxon>
        <taxon>Chromatiaceae</taxon>
        <taxon>Nitrosococcus</taxon>
    </lineage>
</organism>
<dbReference type="HOGENOM" id="CLU_052027_2_3_6"/>
<evidence type="ECO:0000256" key="2">
    <source>
        <dbReference type="ARBA" id="ARBA00022840"/>
    </source>
</evidence>
<dbReference type="GO" id="GO:0004713">
    <property type="term" value="F:protein tyrosine kinase activity"/>
    <property type="evidence" value="ECO:0007669"/>
    <property type="project" value="TreeGrafter"/>
</dbReference>
<evidence type="ECO:0000313" key="3">
    <source>
        <dbReference type="EMBL" id="ADJ29602.1"/>
    </source>
</evidence>
<keyword evidence="4" id="KW-1185">Reference proteome</keyword>